<dbReference type="RefSeq" id="WP_238352539.1">
    <property type="nucleotide sequence ID" value="NZ_BAAAVN010000030.1"/>
</dbReference>
<dbReference type="PANTHER" id="PTHR45138:SF9">
    <property type="entry name" value="DIGUANYLATE CYCLASE DGCM-RELATED"/>
    <property type="match status" value="1"/>
</dbReference>
<feature type="transmembrane region" description="Helical" evidence="2">
    <location>
        <begin position="87"/>
        <end position="111"/>
    </location>
</feature>
<accession>A0A841DSE4</accession>
<keyword evidence="2" id="KW-1133">Transmembrane helix</keyword>
<dbReference type="InterPro" id="IPR050469">
    <property type="entry name" value="Diguanylate_Cyclase"/>
</dbReference>
<comment type="caution">
    <text evidence="4">The sequence shown here is derived from an EMBL/GenBank/DDBJ whole genome shotgun (WGS) entry which is preliminary data.</text>
</comment>
<dbReference type="NCBIfam" id="TIGR00254">
    <property type="entry name" value="GGDEF"/>
    <property type="match status" value="1"/>
</dbReference>
<dbReference type="SMART" id="SM00267">
    <property type="entry name" value="GGDEF"/>
    <property type="match status" value="1"/>
</dbReference>
<dbReference type="GO" id="GO:0043709">
    <property type="term" value="P:cell adhesion involved in single-species biofilm formation"/>
    <property type="evidence" value="ECO:0007669"/>
    <property type="project" value="TreeGrafter"/>
</dbReference>
<sequence>MVAQSRRAVRSWALWTLTVPAFALVVLVDLAAIGYAAHAFAGRPDWRGLDVVVALTVAALISVEGARRVENRRRRGGALHKDLAPAWMIAAAVILHPALAILVALLLRIWWRIRAGKCIPYRWAFSTAVHVLAVGAAHAVFVSARQLTGDSGLGLVVSMIGGAAAYVVTDTLLCGLAISLIVPGSSRRETVGGRDDVCIDATAATFGVLLGSACLISPWFAFAAIPITLTAQRSLLLGQLETEAQTDPKTSLTRVDWWRRRTDQMLRTSRNQREPMAVLLIDIDHFKLVNDRHGHLVGDEALRAVATILRSAIRVKDVIGRFGGEEFVIALPDTGIDEATVTADRLRNAVAASPLAAMCAGVLDDPDLDPDTFHLTVSIGVAVYPGDGGTVDDLLLRADRAMYAAKAAGRNRVRLAADTVPIASLASHPIHRPTPADGTAATVVRPNANRATTAHPTTAHPTTEHPTTQGPNRPADRGITAPTAHSADRGIAAPTAHSADRPLASGVTPTDRP</sequence>
<dbReference type="PANTHER" id="PTHR45138">
    <property type="entry name" value="REGULATORY COMPONENTS OF SENSORY TRANSDUCTION SYSTEM"/>
    <property type="match status" value="1"/>
</dbReference>
<dbReference type="Pfam" id="PF00990">
    <property type="entry name" value="GGDEF"/>
    <property type="match status" value="1"/>
</dbReference>
<dbReference type="Gene3D" id="3.30.70.270">
    <property type="match status" value="1"/>
</dbReference>
<gene>
    <name evidence="4" type="ORF">HDA44_004894</name>
</gene>
<feature type="transmembrane region" description="Helical" evidence="2">
    <location>
        <begin position="12"/>
        <end position="36"/>
    </location>
</feature>
<dbReference type="SUPFAM" id="SSF55073">
    <property type="entry name" value="Nucleotide cyclase"/>
    <property type="match status" value="1"/>
</dbReference>
<evidence type="ECO:0000313" key="4">
    <source>
        <dbReference type="EMBL" id="MBB5981553.1"/>
    </source>
</evidence>
<dbReference type="AlphaFoldDB" id="A0A841DSE4"/>
<feature type="transmembrane region" description="Helical" evidence="2">
    <location>
        <begin position="123"/>
        <end position="141"/>
    </location>
</feature>
<dbReference type="InterPro" id="IPR043128">
    <property type="entry name" value="Rev_trsase/Diguanyl_cyclase"/>
</dbReference>
<keyword evidence="5" id="KW-1185">Reference proteome</keyword>
<dbReference type="GO" id="GO:0005886">
    <property type="term" value="C:plasma membrane"/>
    <property type="evidence" value="ECO:0007669"/>
    <property type="project" value="TreeGrafter"/>
</dbReference>
<evidence type="ECO:0000313" key="5">
    <source>
        <dbReference type="Proteomes" id="UP000558997"/>
    </source>
</evidence>
<proteinExistence type="predicted"/>
<dbReference type="GO" id="GO:0052621">
    <property type="term" value="F:diguanylate cyclase activity"/>
    <property type="evidence" value="ECO:0007669"/>
    <property type="project" value="TreeGrafter"/>
</dbReference>
<dbReference type="InterPro" id="IPR000160">
    <property type="entry name" value="GGDEF_dom"/>
</dbReference>
<reference evidence="4 5" key="1">
    <citation type="submission" date="2020-08" db="EMBL/GenBank/DDBJ databases">
        <title>Sequencing the genomes of 1000 actinobacteria strains.</title>
        <authorList>
            <person name="Klenk H.-P."/>
        </authorList>
    </citation>
    <scope>NUCLEOTIDE SEQUENCE [LARGE SCALE GENOMIC DNA]</scope>
    <source>
        <strain evidence="4 5">DSM 17294</strain>
    </source>
</reference>
<evidence type="ECO:0000256" key="2">
    <source>
        <dbReference type="SAM" id="Phobius"/>
    </source>
</evidence>
<keyword evidence="2" id="KW-0812">Transmembrane</keyword>
<dbReference type="Proteomes" id="UP000558997">
    <property type="component" value="Unassembled WGS sequence"/>
</dbReference>
<dbReference type="GO" id="GO:1902201">
    <property type="term" value="P:negative regulation of bacterial-type flagellum-dependent cell motility"/>
    <property type="evidence" value="ECO:0007669"/>
    <property type="project" value="TreeGrafter"/>
</dbReference>
<protein>
    <submittedName>
        <fullName evidence="4">Diguanylate cyclase (GGDEF)-like protein</fullName>
    </submittedName>
</protein>
<feature type="transmembrane region" description="Helical" evidence="2">
    <location>
        <begin position="153"/>
        <end position="182"/>
    </location>
</feature>
<keyword evidence="2" id="KW-0472">Membrane</keyword>
<feature type="region of interest" description="Disordered" evidence="1">
    <location>
        <begin position="452"/>
        <end position="513"/>
    </location>
</feature>
<feature type="domain" description="GGDEF" evidence="3">
    <location>
        <begin position="274"/>
        <end position="418"/>
    </location>
</feature>
<organism evidence="4 5">
    <name type="scientific">Kribbella solani</name>
    <dbReference type="NCBI Taxonomy" id="236067"/>
    <lineage>
        <taxon>Bacteria</taxon>
        <taxon>Bacillati</taxon>
        <taxon>Actinomycetota</taxon>
        <taxon>Actinomycetes</taxon>
        <taxon>Propionibacteriales</taxon>
        <taxon>Kribbellaceae</taxon>
        <taxon>Kribbella</taxon>
    </lineage>
</organism>
<feature type="compositionally biased region" description="Low complexity" evidence="1">
    <location>
        <begin position="452"/>
        <end position="468"/>
    </location>
</feature>
<dbReference type="CDD" id="cd01949">
    <property type="entry name" value="GGDEF"/>
    <property type="match status" value="1"/>
</dbReference>
<feature type="transmembrane region" description="Helical" evidence="2">
    <location>
        <begin position="202"/>
        <end position="225"/>
    </location>
</feature>
<evidence type="ECO:0000259" key="3">
    <source>
        <dbReference type="PROSITE" id="PS50887"/>
    </source>
</evidence>
<dbReference type="FunFam" id="3.30.70.270:FF:000001">
    <property type="entry name" value="Diguanylate cyclase domain protein"/>
    <property type="match status" value="1"/>
</dbReference>
<dbReference type="PROSITE" id="PS50887">
    <property type="entry name" value="GGDEF"/>
    <property type="match status" value="1"/>
</dbReference>
<dbReference type="InterPro" id="IPR029787">
    <property type="entry name" value="Nucleotide_cyclase"/>
</dbReference>
<name>A0A841DSE4_9ACTN</name>
<evidence type="ECO:0000256" key="1">
    <source>
        <dbReference type="SAM" id="MobiDB-lite"/>
    </source>
</evidence>
<dbReference type="EMBL" id="JACHNF010000001">
    <property type="protein sequence ID" value="MBB5981553.1"/>
    <property type="molecule type" value="Genomic_DNA"/>
</dbReference>